<dbReference type="InterPro" id="IPR001387">
    <property type="entry name" value="Cro/C1-type_HTH"/>
</dbReference>
<dbReference type="Gene3D" id="1.10.260.40">
    <property type="entry name" value="lambda repressor-like DNA-binding domains"/>
    <property type="match status" value="1"/>
</dbReference>
<name>A0ABD7BKC7_PSEPU</name>
<organism evidence="2 3">
    <name type="scientific">Pseudomonas putida</name>
    <name type="common">Arthrobacter siderocapsulatus</name>
    <dbReference type="NCBI Taxonomy" id="303"/>
    <lineage>
        <taxon>Bacteria</taxon>
        <taxon>Pseudomonadati</taxon>
        <taxon>Pseudomonadota</taxon>
        <taxon>Gammaproteobacteria</taxon>
        <taxon>Pseudomonadales</taxon>
        <taxon>Pseudomonadaceae</taxon>
        <taxon>Pseudomonas</taxon>
    </lineage>
</organism>
<dbReference type="InterPro" id="IPR010982">
    <property type="entry name" value="Lambda_DNA-bd_dom_sf"/>
</dbReference>
<reference evidence="2 3" key="1">
    <citation type="submission" date="2020-09" db="EMBL/GenBank/DDBJ databases">
        <title>Co-existence of a novel multidrug-resistance efflux pump with carbapenem resistance gene blaVIM-2 in one megaplasmid in Pseudomonas putida.</title>
        <authorList>
            <person name="Peng K."/>
            <person name="Li R."/>
        </authorList>
    </citation>
    <scope>NUCLEOTIDE SEQUENCE [LARGE SCALE GENOMIC DNA]</scope>
    <source>
        <strain evidence="2 3">ZXPA-20</strain>
    </source>
</reference>
<accession>A0ABD7BKC7</accession>
<dbReference type="CDD" id="cd00093">
    <property type="entry name" value="HTH_XRE"/>
    <property type="match status" value="1"/>
</dbReference>
<feature type="domain" description="HTH cro/C1-type" evidence="1">
    <location>
        <begin position="69"/>
        <end position="89"/>
    </location>
</feature>
<dbReference type="AlphaFoldDB" id="A0ABD7BKC7"/>
<evidence type="ECO:0000313" key="3">
    <source>
        <dbReference type="Proteomes" id="UP000516786"/>
    </source>
</evidence>
<proteinExistence type="predicted"/>
<dbReference type="PROSITE" id="PS50943">
    <property type="entry name" value="HTH_CROC1"/>
    <property type="match status" value="1"/>
</dbReference>
<protein>
    <submittedName>
        <fullName evidence="2">Helix-turn-helix transcriptional regulator</fullName>
    </submittedName>
</protein>
<sequence length="206" mass="22187">MDSHLPAAPTKTLGHYFSENLNAVLAVGGKQRESGRPGPITASCIQRQTGIARSTLRALKSPQDHVAPNPDLHTLARIAKVLGVPPAFLLMRPQDWLALGQAVGGSSDYLAAAVKLQSEDKLALSNPIEKILRECKVHPDVRPIGVGASPEVGRVNARDEWRRRNCLKLDALMLRQVRAAQPRAWLAAIAGALVSDSTPHTPTNID</sequence>
<dbReference type="Proteomes" id="UP000516786">
    <property type="component" value="Chromosome"/>
</dbReference>
<dbReference type="RefSeq" id="WP_085597829.1">
    <property type="nucleotide sequence ID" value="NZ_CP061723.1"/>
</dbReference>
<gene>
    <name evidence="2" type="ORF">ID616_14720</name>
</gene>
<dbReference type="EMBL" id="CP061723">
    <property type="protein sequence ID" value="QOD00854.1"/>
    <property type="molecule type" value="Genomic_DNA"/>
</dbReference>
<evidence type="ECO:0000259" key="1">
    <source>
        <dbReference type="PROSITE" id="PS50943"/>
    </source>
</evidence>
<evidence type="ECO:0000313" key="2">
    <source>
        <dbReference type="EMBL" id="QOD00854.1"/>
    </source>
</evidence>